<gene>
    <name evidence="2" type="ORF">S01H4_26224</name>
</gene>
<comment type="caution">
    <text evidence="2">The sequence shown here is derived from an EMBL/GenBank/DDBJ whole genome shotgun (WGS) entry which is preliminary data.</text>
</comment>
<organism evidence="2">
    <name type="scientific">marine sediment metagenome</name>
    <dbReference type="NCBI Taxonomy" id="412755"/>
    <lineage>
        <taxon>unclassified sequences</taxon>
        <taxon>metagenomes</taxon>
        <taxon>ecological metagenomes</taxon>
    </lineage>
</organism>
<dbReference type="EMBL" id="BART01012610">
    <property type="protein sequence ID" value="GAG83126.1"/>
    <property type="molecule type" value="Genomic_DNA"/>
</dbReference>
<dbReference type="Pfam" id="PF04020">
    <property type="entry name" value="Phage_holin_4_2"/>
    <property type="match status" value="1"/>
</dbReference>
<dbReference type="AlphaFoldDB" id="X1CFW1"/>
<protein>
    <recommendedName>
        <fullName evidence="3">GGDEF domain-containing protein</fullName>
    </recommendedName>
</protein>
<evidence type="ECO:0008006" key="3">
    <source>
        <dbReference type="Google" id="ProtNLM"/>
    </source>
</evidence>
<evidence type="ECO:0000256" key="1">
    <source>
        <dbReference type="SAM" id="Phobius"/>
    </source>
</evidence>
<feature type="non-terminal residue" evidence="2">
    <location>
        <position position="95"/>
    </location>
</feature>
<keyword evidence="1" id="KW-1133">Transmembrane helix</keyword>
<evidence type="ECO:0000313" key="2">
    <source>
        <dbReference type="EMBL" id="GAG83126.1"/>
    </source>
</evidence>
<reference evidence="2" key="1">
    <citation type="journal article" date="2014" name="Front. Microbiol.">
        <title>High frequency of phylogenetically diverse reductive dehalogenase-homologous genes in deep subseafloor sedimentary metagenomes.</title>
        <authorList>
            <person name="Kawai M."/>
            <person name="Futagami T."/>
            <person name="Toyoda A."/>
            <person name="Takaki Y."/>
            <person name="Nishi S."/>
            <person name="Hori S."/>
            <person name="Arai W."/>
            <person name="Tsubouchi T."/>
            <person name="Morono Y."/>
            <person name="Uchiyama I."/>
            <person name="Ito T."/>
            <person name="Fujiyama A."/>
            <person name="Inagaki F."/>
            <person name="Takami H."/>
        </authorList>
    </citation>
    <scope>NUCLEOTIDE SEQUENCE</scope>
    <source>
        <strain evidence="2">Expedition CK06-06</strain>
    </source>
</reference>
<accession>X1CFW1</accession>
<keyword evidence="1" id="KW-0812">Transmembrane</keyword>
<keyword evidence="1" id="KW-0472">Membrane</keyword>
<dbReference type="InterPro" id="IPR007165">
    <property type="entry name" value="Phage_holin_4_2"/>
</dbReference>
<feature type="transmembrane region" description="Helical" evidence="1">
    <location>
        <begin position="32"/>
        <end position="51"/>
    </location>
</feature>
<proteinExistence type="predicted"/>
<name>X1CFW1_9ZZZZ</name>
<sequence>MFAIGFVINAIVLRITASLLLGFEVSSWWTAFFGGFFLAIVNTIITAFLTIDDDDSFYEGLVERLAMRQAVKDSEDDKVGLVMLEIDGLSYWHIE</sequence>